<feature type="domain" description="FAD/NAD(P)-binding" evidence="1">
    <location>
        <begin position="101"/>
        <end position="270"/>
    </location>
</feature>
<dbReference type="InterPro" id="IPR036188">
    <property type="entry name" value="FAD/NAD-bd_sf"/>
</dbReference>
<reference evidence="3 4" key="1">
    <citation type="submission" date="2021-01" db="EMBL/GenBank/DDBJ databases">
        <title>Genomic Encyclopedia of Type Strains, Phase IV (KMG-IV): sequencing the most valuable type-strain genomes for metagenomic binning, comparative biology and taxonomic classification.</title>
        <authorList>
            <person name="Goeker M."/>
        </authorList>
    </citation>
    <scope>NUCLEOTIDE SEQUENCE [LARGE SCALE GENOMIC DNA]</scope>
    <source>
        <strain evidence="3 4">DSM 24436</strain>
    </source>
</reference>
<dbReference type="SUPFAM" id="SSF51905">
    <property type="entry name" value="FAD/NAD(P)-binding domain"/>
    <property type="match status" value="1"/>
</dbReference>
<dbReference type="PANTHER" id="PTHR42842:SF3">
    <property type="entry name" value="FAD_NAD(P)-BINDING OXIDOREDUCTASE FAMILY PROTEIN"/>
    <property type="match status" value="1"/>
</dbReference>
<evidence type="ECO:0000259" key="1">
    <source>
        <dbReference type="Pfam" id="PF07992"/>
    </source>
</evidence>
<dbReference type="RefSeq" id="WP_204663724.1">
    <property type="nucleotide sequence ID" value="NZ_JAFBDT010000008.1"/>
</dbReference>
<feature type="domain" description="FAD-dependent protein C-terminal" evidence="2">
    <location>
        <begin position="285"/>
        <end position="494"/>
    </location>
</feature>
<evidence type="ECO:0000313" key="3">
    <source>
        <dbReference type="EMBL" id="MBM7561835.1"/>
    </source>
</evidence>
<keyword evidence="4" id="KW-1185">Reference proteome</keyword>
<evidence type="ECO:0000313" key="4">
    <source>
        <dbReference type="Proteomes" id="UP000767854"/>
    </source>
</evidence>
<dbReference type="EMBL" id="JAFBDT010000008">
    <property type="protein sequence ID" value="MBM7561835.1"/>
    <property type="molecule type" value="Genomic_DNA"/>
</dbReference>
<gene>
    <name evidence="3" type="ORF">JOC49_001376</name>
</gene>
<proteinExistence type="predicted"/>
<dbReference type="Pfam" id="PF07992">
    <property type="entry name" value="Pyr_redox_2"/>
    <property type="match status" value="1"/>
</dbReference>
<protein>
    <submittedName>
        <fullName evidence="3">FAD-dependent dehydrogenase</fullName>
    </submittedName>
</protein>
<dbReference type="InterPro" id="IPR023753">
    <property type="entry name" value="FAD/NAD-binding_dom"/>
</dbReference>
<evidence type="ECO:0000259" key="2">
    <source>
        <dbReference type="Pfam" id="PF21688"/>
    </source>
</evidence>
<dbReference type="Pfam" id="PF21688">
    <property type="entry name" value="FAD-depend_C"/>
    <property type="match status" value="1"/>
</dbReference>
<name>A0ABS2MR21_9FIRM</name>
<dbReference type="Proteomes" id="UP000767854">
    <property type="component" value="Unassembled WGS sequence"/>
</dbReference>
<dbReference type="Gene3D" id="3.50.50.60">
    <property type="entry name" value="FAD/NAD(P)-binding domain"/>
    <property type="match status" value="2"/>
</dbReference>
<dbReference type="PIRSF" id="PIRSF038984">
    <property type="entry name" value="FAD_binding_protein"/>
    <property type="match status" value="1"/>
</dbReference>
<organism evidence="3 4">
    <name type="scientific">Fusibacter tunisiensis</name>
    <dbReference type="NCBI Taxonomy" id="1008308"/>
    <lineage>
        <taxon>Bacteria</taxon>
        <taxon>Bacillati</taxon>
        <taxon>Bacillota</taxon>
        <taxon>Clostridia</taxon>
        <taxon>Eubacteriales</taxon>
        <taxon>Eubacteriales Family XII. Incertae Sedis</taxon>
        <taxon>Fusibacter</taxon>
    </lineage>
</organism>
<accession>A0ABS2MR21</accession>
<comment type="caution">
    <text evidence="3">The sequence shown here is derived from an EMBL/GenBank/DDBJ whole genome shotgun (WGS) entry which is preliminary data.</text>
</comment>
<dbReference type="PANTHER" id="PTHR42842">
    <property type="entry name" value="FAD/NAD(P)-BINDING OXIDOREDUCTASE"/>
    <property type="match status" value="1"/>
</dbReference>
<dbReference type="InterPro" id="IPR049516">
    <property type="entry name" value="FAD-depend_C"/>
</dbReference>
<sequence length="549" mass="60497">MIRVNEIKFRLEEPLSKEAVLRKLSGKLKIKPEMILSYQIVRESVDARKGIQYTYTIDVAVKNEKYLLDKSFVLAPKPFVPIDLREPYCHKKNEEKSDRPVVIGFGPAGLFAALQLARAGLKPIVIEKGEPVEIRTKTVDRFWREGVLNPNSNVQFGEGGAGTFSDGKLTTRIKDPRIEFVISQLIEFGAPNEISYKNKPHIGTDVLKGVVRNIRNHILSLGGEIRFKTEVVDIIMDSQLSEIKGVKCSDGNDLETSHVIAAVGHSARQFYEMLLKNGIKMERKPFAVGLRIEHPQEIINSAQYGMAYKNPKLGAAEYKLTYQTSKGRSVYSFCMCPGGEVVGAASELGGLVVNGMSYQSRNLPNANSALLVNVMPTDLGSDHVLAGIEFQRSLEKRAFEMGGSSYKAPIQLVGDFLGGPTVCDSVSKVYGEWAEVEFDALKPSHRFGTKPVDLKALLPKFIWEAIEEALPEFNKKIKGFSDRRAVLTGVESRSSSPVRIMRNTESLESISLKGFFPSGEGAGYSGGITSSAVDGLKCAEKVIESLLIN</sequence>
<dbReference type="InterPro" id="IPR028348">
    <property type="entry name" value="FAD-binding_protein"/>
</dbReference>
<dbReference type="Gene3D" id="3.30.70.2700">
    <property type="match status" value="1"/>
</dbReference>